<dbReference type="Proteomes" id="UP000015453">
    <property type="component" value="Unassembled WGS sequence"/>
</dbReference>
<evidence type="ECO:0000313" key="2">
    <source>
        <dbReference type="Proteomes" id="UP000015453"/>
    </source>
</evidence>
<gene>
    <name evidence="1" type="ORF">M569_00043</name>
</gene>
<proteinExistence type="predicted"/>
<dbReference type="EMBL" id="AUSU01000008">
    <property type="protein sequence ID" value="EPS74718.1"/>
    <property type="molecule type" value="Genomic_DNA"/>
</dbReference>
<name>S8EFA3_9LAMI</name>
<dbReference type="OrthoDB" id="1052952at2759"/>
<keyword evidence="2" id="KW-1185">Reference proteome</keyword>
<evidence type="ECO:0000313" key="1">
    <source>
        <dbReference type="EMBL" id="EPS74718.1"/>
    </source>
</evidence>
<sequence>MIRLTPFIRDRNAHASENYLQPFHGLGCQARPFDLVSLSSQFVLPVWQLSGAYEVSVVAGQPILTFEFILDSQIVKFEGEVRLNLVSS</sequence>
<organism evidence="1 2">
    <name type="scientific">Genlisea aurea</name>
    <dbReference type="NCBI Taxonomy" id="192259"/>
    <lineage>
        <taxon>Eukaryota</taxon>
        <taxon>Viridiplantae</taxon>
        <taxon>Streptophyta</taxon>
        <taxon>Embryophyta</taxon>
        <taxon>Tracheophyta</taxon>
        <taxon>Spermatophyta</taxon>
        <taxon>Magnoliopsida</taxon>
        <taxon>eudicotyledons</taxon>
        <taxon>Gunneridae</taxon>
        <taxon>Pentapetalae</taxon>
        <taxon>asterids</taxon>
        <taxon>lamiids</taxon>
        <taxon>Lamiales</taxon>
        <taxon>Lentibulariaceae</taxon>
        <taxon>Genlisea</taxon>
    </lineage>
</organism>
<dbReference type="AlphaFoldDB" id="S8EFA3"/>
<reference evidence="1 2" key="1">
    <citation type="journal article" date="2013" name="BMC Genomics">
        <title>The miniature genome of a carnivorous plant Genlisea aurea contains a low number of genes and short non-coding sequences.</title>
        <authorList>
            <person name="Leushkin E.V."/>
            <person name="Sutormin R.A."/>
            <person name="Nabieva E.R."/>
            <person name="Penin A.A."/>
            <person name="Kondrashov A.S."/>
            <person name="Logacheva M.D."/>
        </authorList>
    </citation>
    <scope>NUCLEOTIDE SEQUENCE [LARGE SCALE GENOMIC DNA]</scope>
</reference>
<protein>
    <submittedName>
        <fullName evidence="1">Uncharacterized protein</fullName>
    </submittedName>
</protein>
<comment type="caution">
    <text evidence="1">The sequence shown here is derived from an EMBL/GenBank/DDBJ whole genome shotgun (WGS) entry which is preliminary data.</text>
</comment>
<accession>S8EFA3</accession>